<proteinExistence type="predicted"/>
<feature type="compositionally biased region" description="Low complexity" evidence="2">
    <location>
        <begin position="1187"/>
        <end position="1196"/>
    </location>
</feature>
<feature type="region of interest" description="Disordered" evidence="2">
    <location>
        <begin position="1163"/>
        <end position="1213"/>
    </location>
</feature>
<dbReference type="Pfam" id="PF12849">
    <property type="entry name" value="PBP_like_2"/>
    <property type="match status" value="1"/>
</dbReference>
<feature type="compositionally biased region" description="Low complexity" evidence="2">
    <location>
        <begin position="335"/>
        <end position="360"/>
    </location>
</feature>
<keyword evidence="3" id="KW-0812">Transmembrane</keyword>
<dbReference type="Pfam" id="PF16258">
    <property type="entry name" value="DUF4912"/>
    <property type="match status" value="4"/>
</dbReference>
<keyword evidence="6" id="KW-1185">Reference proteome</keyword>
<dbReference type="InterPro" id="IPR024370">
    <property type="entry name" value="PBP_domain"/>
</dbReference>
<organism evidence="5 6">
    <name type="scientific">Tolypothrix tenuis PCC 7101</name>
    <dbReference type="NCBI Taxonomy" id="231146"/>
    <lineage>
        <taxon>Bacteria</taxon>
        <taxon>Bacillati</taxon>
        <taxon>Cyanobacteriota</taxon>
        <taxon>Cyanophyceae</taxon>
        <taxon>Nostocales</taxon>
        <taxon>Tolypothrichaceae</taxon>
        <taxon>Tolypothrix</taxon>
    </lineage>
</organism>
<feature type="compositionally biased region" description="Polar residues" evidence="2">
    <location>
        <begin position="505"/>
        <end position="528"/>
    </location>
</feature>
<evidence type="ECO:0000313" key="5">
    <source>
        <dbReference type="EMBL" id="BAZ01033.1"/>
    </source>
</evidence>
<feature type="region of interest" description="Disordered" evidence="2">
    <location>
        <begin position="488"/>
        <end position="528"/>
    </location>
</feature>
<dbReference type="Gene3D" id="3.40.190.10">
    <property type="entry name" value="Periplasmic binding protein-like II"/>
    <property type="match status" value="2"/>
</dbReference>
<feature type="domain" description="PBP" evidence="4">
    <location>
        <begin position="55"/>
        <end position="281"/>
    </location>
</feature>
<evidence type="ECO:0000256" key="3">
    <source>
        <dbReference type="SAM" id="Phobius"/>
    </source>
</evidence>
<feature type="compositionally biased region" description="Pro residues" evidence="2">
    <location>
        <begin position="1171"/>
        <end position="1186"/>
    </location>
</feature>
<dbReference type="Proteomes" id="UP000218785">
    <property type="component" value="Chromosome"/>
</dbReference>
<reference evidence="5 6" key="1">
    <citation type="submission" date="2017-06" db="EMBL/GenBank/DDBJ databases">
        <title>Genome sequencing of cyanobaciteial culture collection at National Institute for Environmental Studies (NIES).</title>
        <authorList>
            <person name="Hirose Y."/>
            <person name="Shimura Y."/>
            <person name="Fujisawa T."/>
            <person name="Nakamura Y."/>
            <person name="Kawachi M."/>
        </authorList>
    </citation>
    <scope>NUCLEOTIDE SEQUENCE [LARGE SCALE GENOMIC DNA]</scope>
    <source>
        <strain evidence="5 6">NIES-37</strain>
    </source>
</reference>
<dbReference type="KEGG" id="ttq:NIES37_50310"/>
<feature type="region of interest" description="Disordered" evidence="2">
    <location>
        <begin position="335"/>
        <end position="380"/>
    </location>
</feature>
<name>A0A1Z4N5M2_9CYAN</name>
<evidence type="ECO:0000313" key="6">
    <source>
        <dbReference type="Proteomes" id="UP000218785"/>
    </source>
</evidence>
<keyword evidence="1" id="KW-0732">Signal</keyword>
<dbReference type="SUPFAM" id="SSF53850">
    <property type="entry name" value="Periplasmic binding protein-like II"/>
    <property type="match status" value="1"/>
</dbReference>
<feature type="region of interest" description="Disordered" evidence="2">
    <location>
        <begin position="419"/>
        <end position="463"/>
    </location>
</feature>
<sequence length="1393" mass="148680">MWQQEKKDSAIVRLALLLAIGTTPMAATLLVPTPIQAQSATDAPAFPLPKTLENGTTVRIDGSSSLSLINQNLKQSFEQQFSGSKVEVGANGTDAALKAVLEDKIDVAALGRGLTPQEQAKGLAQVRLYREKIAIIVGAENPFKGSLTGREFARIFRGRSITDWSQVGGPKGKIRVIDRPPTSDTRENLRSYPVFKAANFTTGTNAIQVPEDNTAEIAKQLGKDGISYALANQVSQLPGVRTLKVHQTSPTDPKYPFSQPLVYVYKKNPNAATAAFLGFAIAPPGKQAIEQARTAEAAAIAKGGIQALVATTATTSPAVAAVTTNTISPTIAAATTAETTAPTTEATTAATTVPTTEGITNTADPSATTVPDTTSGTAADNNASVQREAPFWLLLPLLAIAALGGLSWWLLKRRSSAEDTTDKDLGSAPTAPPLPVDPNQSVPAATNPPLAAGTGAALSSEEMRNNGEFAWDTEAPAAVVNTSYPNLADASKVTPQPESPPEAVLSNTSDAPSANATEPPQPESNIGENISTAGATALAGGAALAAGAVGWSVVDSRESAPEDANTTIQGSDYTLWDTPASDEVLAEIEQPSPETTEAIPDSPTVPEPTADVVSTIEITSANTDTLDVGEPTSDVALPIIETAAALPNLPAVGEPTAEVLLPDVETAATIPDLPDIGEPTSEVLLPDVEEPTADASLPIIETAAALPHLPDVGESTSETATLPDLPDFPEVDLNAIADEAEATAEPTEEIEEIFANLPEETTETVESLPADDSLPNLGAVAAGAVAAGAGIGAWSKVYGSEESTESNIPTATNDSDSAVAADHVENTVTLRSHTPKWAYAAWQISDANKQILTDSGSPLVLRLYDVTGIDLSYQTPHLVQQYECDLASYDRFVAIPASDRNYMAEIGYLAANNWVLIDRSETVRVFSSPYTTEEAADTQVADKVTLSPQSLHSANVSWQISDATQQKLQESGSQLALRLYDITGIDLSYQTPHLVQQYECPSGTHETVVSIPASDRNYIAEIGYLAADNWVLIDRSEIVRVFGSYSILEDETDSKVQDRVTLTPLNSESAHVLWDITQVTREIVQNYGYQLKIRLYDVTGLDLSYQTPQLLQELECPDGTNETVIAIPRSDRNYIAEIGYLAANNWVLIDRSETVRVFSPYIPDTATTEPTPVPESTPVAPAPTPEATPVQESTPVAPTPTPEPAANHESSITFSSRTPKWAYVAWHISEHDKQKLHNAGISQLIVRLYDVTDIDLSYQTPHLVQQYECEELVTDRFVAIPNSDRDYMTELGYITEGDRWESITRSANVRVFSRPQANFWFVADAELIIHGATEPGATVNIAGHDIKLKPDGTFHLRIPFSDGLMEYLMTAHSANGEQTQSIHKKFSQETPEA</sequence>
<dbReference type="RefSeq" id="WP_321206647.1">
    <property type="nucleotide sequence ID" value="NZ_CAWNJS010000001.1"/>
</dbReference>
<evidence type="ECO:0000259" key="4">
    <source>
        <dbReference type="Pfam" id="PF12849"/>
    </source>
</evidence>
<feature type="transmembrane region" description="Helical" evidence="3">
    <location>
        <begin position="391"/>
        <end position="411"/>
    </location>
</feature>
<keyword evidence="3" id="KW-0472">Membrane</keyword>
<evidence type="ECO:0000256" key="1">
    <source>
        <dbReference type="ARBA" id="ARBA00022729"/>
    </source>
</evidence>
<feature type="compositionally biased region" description="Polar residues" evidence="2">
    <location>
        <begin position="361"/>
        <end position="380"/>
    </location>
</feature>
<dbReference type="PANTHER" id="PTHR30570">
    <property type="entry name" value="PERIPLASMIC PHOSPHATE BINDING COMPONENT OF PHOSPHATE ABC TRANSPORTER"/>
    <property type="match status" value="1"/>
</dbReference>
<gene>
    <name evidence="5" type="ORF">NIES37_50310</name>
</gene>
<protein>
    <recommendedName>
        <fullName evidence="4">PBP domain-containing protein</fullName>
    </recommendedName>
</protein>
<accession>A0A1Z4N5M2</accession>
<dbReference type="EMBL" id="AP018248">
    <property type="protein sequence ID" value="BAZ01033.1"/>
    <property type="molecule type" value="Genomic_DNA"/>
</dbReference>
<dbReference type="InterPro" id="IPR050811">
    <property type="entry name" value="Phosphate_ABC_transporter"/>
</dbReference>
<dbReference type="InterPro" id="IPR032585">
    <property type="entry name" value="DUF4912"/>
</dbReference>
<keyword evidence="3" id="KW-1133">Transmembrane helix</keyword>
<evidence type="ECO:0000256" key="2">
    <source>
        <dbReference type="SAM" id="MobiDB-lite"/>
    </source>
</evidence>
<dbReference type="PANTHER" id="PTHR30570:SF1">
    <property type="entry name" value="PHOSPHATE-BINDING PROTEIN PSTS"/>
    <property type="match status" value="1"/>
</dbReference>